<feature type="region of interest" description="Disordered" evidence="1">
    <location>
        <begin position="1"/>
        <end position="31"/>
    </location>
</feature>
<dbReference type="KEGG" id="psai:C3B54_11239"/>
<feature type="compositionally biased region" description="Polar residues" evidence="1">
    <location>
        <begin position="1"/>
        <end position="11"/>
    </location>
</feature>
<evidence type="ECO:0000313" key="3">
    <source>
        <dbReference type="Proteomes" id="UP000243077"/>
    </source>
</evidence>
<feature type="compositionally biased region" description="Basic and acidic residues" evidence="1">
    <location>
        <begin position="12"/>
        <end position="31"/>
    </location>
</feature>
<dbReference type="AlphaFoldDB" id="A0A2L2BNJ3"/>
<dbReference type="SUPFAM" id="SSF159888">
    <property type="entry name" value="YdhG-like"/>
    <property type="match status" value="1"/>
</dbReference>
<gene>
    <name evidence="2" type="ORF">C3B54_11239</name>
</gene>
<sequence>MAESTKSSSAFTEKEREAMKERAREAREFKKLSGEEQVRRKIAEMGTEDQGLANAIHSVVMSISPDITTKTWYGMPAYYVNGSVVCFFQAASKFDSRYSTLGFQDAARLDDGVFWPTSYAITEMNESVAERIKVLVERAIS</sequence>
<keyword evidence="3" id="KW-1185">Reference proteome</keyword>
<name>A0A2L2BNJ3_9MICO</name>
<dbReference type="OrthoDB" id="32458at2"/>
<evidence type="ECO:0000313" key="2">
    <source>
        <dbReference type="EMBL" id="AVG23240.1"/>
    </source>
</evidence>
<evidence type="ECO:0000256" key="1">
    <source>
        <dbReference type="SAM" id="MobiDB-lite"/>
    </source>
</evidence>
<reference evidence="2 3" key="1">
    <citation type="submission" date="2018-02" db="EMBL/GenBank/DDBJ databases">
        <title>Complete genome of the streamlined marine actinobacterium Pontimonas salivibrio CL-TW6 adapted to coastal planktonic lifestype.</title>
        <authorList>
            <person name="Cho B.C."/>
            <person name="Hardies S.C."/>
            <person name="Jang G.I."/>
            <person name="Hwang C.Y."/>
        </authorList>
    </citation>
    <scope>NUCLEOTIDE SEQUENCE [LARGE SCALE GENOMIC DNA]</scope>
    <source>
        <strain evidence="2 3">CL-TW6</strain>
    </source>
</reference>
<dbReference type="Proteomes" id="UP000243077">
    <property type="component" value="Chromosome"/>
</dbReference>
<dbReference type="RefSeq" id="WP_104912878.1">
    <property type="nucleotide sequence ID" value="NZ_CP026923.1"/>
</dbReference>
<dbReference type="EMBL" id="CP026923">
    <property type="protein sequence ID" value="AVG23240.1"/>
    <property type="molecule type" value="Genomic_DNA"/>
</dbReference>
<accession>A0A2L2BNJ3</accession>
<dbReference type="Gene3D" id="3.90.1150.200">
    <property type="match status" value="1"/>
</dbReference>
<proteinExistence type="predicted"/>
<organism evidence="2 3">
    <name type="scientific">Pontimonas salivibrio</name>
    <dbReference type="NCBI Taxonomy" id="1159327"/>
    <lineage>
        <taxon>Bacteria</taxon>
        <taxon>Bacillati</taxon>
        <taxon>Actinomycetota</taxon>
        <taxon>Actinomycetes</taxon>
        <taxon>Micrococcales</taxon>
        <taxon>Microbacteriaceae</taxon>
        <taxon>Pontimonas</taxon>
    </lineage>
</organism>
<protein>
    <submittedName>
        <fullName evidence="2">Fe trafficking protein YdhG</fullName>
    </submittedName>
</protein>